<gene>
    <name evidence="1" type="ORF">N1851_018822</name>
</gene>
<comment type="caution">
    <text evidence="1">The sequence shown here is derived from an EMBL/GenBank/DDBJ whole genome shotgun (WGS) entry which is preliminary data.</text>
</comment>
<reference evidence="1" key="1">
    <citation type="journal article" date="2023" name="Front. Mar. Sci.">
        <title>A new Merluccius polli reference genome to investigate the effects of global change in West African waters.</title>
        <authorList>
            <person name="Mateo J.L."/>
            <person name="Blanco-Fernandez C."/>
            <person name="Garcia-Vazquez E."/>
            <person name="Machado-Schiaffino G."/>
        </authorList>
    </citation>
    <scope>NUCLEOTIDE SEQUENCE</scope>
    <source>
        <strain evidence="1">C29</strain>
        <tissue evidence="1">Fin</tissue>
    </source>
</reference>
<organism evidence="1 2">
    <name type="scientific">Merluccius polli</name>
    <name type="common">Benguela hake</name>
    <name type="synonym">Merluccius cadenati</name>
    <dbReference type="NCBI Taxonomy" id="89951"/>
    <lineage>
        <taxon>Eukaryota</taxon>
        <taxon>Metazoa</taxon>
        <taxon>Chordata</taxon>
        <taxon>Craniata</taxon>
        <taxon>Vertebrata</taxon>
        <taxon>Euteleostomi</taxon>
        <taxon>Actinopterygii</taxon>
        <taxon>Neopterygii</taxon>
        <taxon>Teleostei</taxon>
        <taxon>Neoteleostei</taxon>
        <taxon>Acanthomorphata</taxon>
        <taxon>Zeiogadaria</taxon>
        <taxon>Gadariae</taxon>
        <taxon>Gadiformes</taxon>
        <taxon>Gadoidei</taxon>
        <taxon>Merlucciidae</taxon>
        <taxon>Merluccius</taxon>
    </lineage>
</organism>
<evidence type="ECO:0000313" key="2">
    <source>
        <dbReference type="Proteomes" id="UP001174136"/>
    </source>
</evidence>
<name>A0AA47NY10_MERPO</name>
<dbReference type="AlphaFoldDB" id="A0AA47NY10"/>
<sequence>MHAFITSRLDALLSGLPKKAINKLQIIHNAAAHVLTKTRRRAHISPVLKSHHWFPVSFRIDFKILLLVFKTLNGLAPKYLSDVTQVLWHWPPSCSPVRTETCGEAAISVYGPRLWTRLPEELRSSQSVNTFKSNLKACLFSSAFPSFILLPLHYKINK</sequence>
<dbReference type="Proteomes" id="UP001174136">
    <property type="component" value="Unassembled WGS sequence"/>
</dbReference>
<keyword evidence="2" id="KW-1185">Reference proteome</keyword>
<protein>
    <submittedName>
        <fullName evidence="1">Uncharacterized protein</fullName>
    </submittedName>
</protein>
<evidence type="ECO:0000313" key="1">
    <source>
        <dbReference type="EMBL" id="KAK0143061.1"/>
    </source>
</evidence>
<dbReference type="EMBL" id="JAOPHQ010003439">
    <property type="protein sequence ID" value="KAK0143061.1"/>
    <property type="molecule type" value="Genomic_DNA"/>
</dbReference>
<proteinExistence type="predicted"/>
<accession>A0AA47NY10</accession>